<dbReference type="PANTHER" id="PTHR38767:SF1">
    <property type="entry name" value="DNA POLYMERASE III SUBUNIT CHI"/>
    <property type="match status" value="1"/>
</dbReference>
<evidence type="ECO:0000313" key="2">
    <source>
        <dbReference type="Proteomes" id="UP001163739"/>
    </source>
</evidence>
<sequence length="149" mass="17226">MAKADFYILNKRDHSDRLSFLARLIEKATRLGHNIYIHTSHSQQATEIDDYLWTYKIESFLPHELNSADVSSVPITSAPITIGFSEDCGSHNDLLINLANELPPFYKKFDRIAEIVIQNESVLKTLRDHYRQIKKDGTEALIHDFRKPK</sequence>
<dbReference type="Gene3D" id="3.40.50.10110">
    <property type="entry name" value="DNA polymerase III subunit chi"/>
    <property type="match status" value="1"/>
</dbReference>
<evidence type="ECO:0000313" key="1">
    <source>
        <dbReference type="EMBL" id="UZE94982.1"/>
    </source>
</evidence>
<protein>
    <submittedName>
        <fullName evidence="1">DNA polymerase III subunit chi</fullName>
    </submittedName>
</protein>
<dbReference type="Pfam" id="PF04364">
    <property type="entry name" value="DNA_pol3_chi"/>
    <property type="match status" value="1"/>
</dbReference>
<gene>
    <name evidence="1" type="ORF">NKI27_13010</name>
</gene>
<dbReference type="InterPro" id="IPR007459">
    <property type="entry name" value="DNA_pol3_chi"/>
</dbReference>
<dbReference type="EMBL" id="CP100390">
    <property type="protein sequence ID" value="UZE94982.1"/>
    <property type="molecule type" value="Genomic_DNA"/>
</dbReference>
<dbReference type="InterPro" id="IPR036768">
    <property type="entry name" value="PolIII_chi_sf"/>
</dbReference>
<proteinExistence type="predicted"/>
<organism evidence="1 2">
    <name type="scientific">Alkalimarinus alittae</name>
    <dbReference type="NCBI Taxonomy" id="2961619"/>
    <lineage>
        <taxon>Bacteria</taxon>
        <taxon>Pseudomonadati</taxon>
        <taxon>Pseudomonadota</taxon>
        <taxon>Gammaproteobacteria</taxon>
        <taxon>Alteromonadales</taxon>
        <taxon>Alteromonadaceae</taxon>
        <taxon>Alkalimarinus</taxon>
    </lineage>
</organism>
<dbReference type="Proteomes" id="UP001163739">
    <property type="component" value="Chromosome"/>
</dbReference>
<dbReference type="SUPFAM" id="SSF102400">
    <property type="entry name" value="DNA polymerase III chi subunit"/>
    <property type="match status" value="1"/>
</dbReference>
<keyword evidence="2" id="KW-1185">Reference proteome</keyword>
<dbReference type="RefSeq" id="WP_265046474.1">
    <property type="nucleotide sequence ID" value="NZ_CP100390.1"/>
</dbReference>
<accession>A0ABY6MYX0</accession>
<dbReference type="PANTHER" id="PTHR38767">
    <property type="entry name" value="DNA POLYMERASE III SUBUNIT CHI"/>
    <property type="match status" value="1"/>
</dbReference>
<name>A0ABY6MYX0_9ALTE</name>
<reference evidence="1" key="1">
    <citation type="submission" date="2022-06" db="EMBL/GenBank/DDBJ databases">
        <title>Alkalimarinus sp. nov., isolated from gut of a Alitta virens.</title>
        <authorList>
            <person name="Yang A.I."/>
            <person name="Shin N.-R."/>
        </authorList>
    </citation>
    <scope>NUCLEOTIDE SEQUENCE</scope>
    <source>
        <strain evidence="1">A2M4</strain>
    </source>
</reference>